<evidence type="ECO:0000256" key="1">
    <source>
        <dbReference type="SAM" id="Phobius"/>
    </source>
</evidence>
<dbReference type="eggNOG" id="ENOG502SQPP">
    <property type="taxonomic scope" value="Eukaryota"/>
</dbReference>
<dbReference type="KEGG" id="mlr:MELLADRAFT_93788"/>
<dbReference type="HOGENOM" id="CLU_030195_1_0_1"/>
<name>F4S594_MELLP</name>
<keyword evidence="1" id="KW-0472">Membrane</keyword>
<evidence type="ECO:0000313" key="4">
    <source>
        <dbReference type="Proteomes" id="UP000001072"/>
    </source>
</evidence>
<dbReference type="Proteomes" id="UP000001072">
    <property type="component" value="Unassembled WGS sequence"/>
</dbReference>
<dbReference type="InterPro" id="IPR057194">
    <property type="entry name" value="DUF7872"/>
</dbReference>
<dbReference type="RefSeq" id="XP_007416602.1">
    <property type="nucleotide sequence ID" value="XM_007416540.1"/>
</dbReference>
<gene>
    <name evidence="3" type="ORF">MELLADRAFT_93788</name>
</gene>
<accession>F4S594</accession>
<sequence length="509" mass="56154">MNGWDSLSLHGLVDIAISSMAPGRLSRCCPSSHPVAGKELQIVGGIRVGQLRNAQQPLLQGAPWRTIPFMLVSTRIISPETTKQSDTVDYTCDSILGSSEELHFLQAHNASQGGPETYAPACTNETRISTREWKNQDVDNYLLNYPGGQEMSFAQFTNSIGVLNFRCGLGQECLAGQLCQSGIKPIDWEILYAVQQWNFWMNSMYQASAFAISMVQEAISSLIVDLDLPRAVKDTSYREAISILIFSFLGAAFAGLILTLYAGAVIAALATSLVATSIWMRATDDSLSEIIRYDWNEISYYFPIWESRLHSGLTNYSDQTLNSPLSSQQGIFGAIKGGEFVDLELRSKHTVSELQQGLKTVILTRAVVLILRSMNAFITRGKDKCTDRGLGGAWHKVDRISYCDENGVMMNIILADENRSVNSIHNGRLISMKYGLTAEFLTVSSWTCQQTYNGTFAPDPYNKLAFPSDPNAECVANLPVCDCTTPEFHKLKKSGKTTVEACRKLGLPI</sequence>
<dbReference type="GeneID" id="18936692"/>
<evidence type="ECO:0000313" key="3">
    <source>
        <dbReference type="EMBL" id="EGG00199.1"/>
    </source>
</evidence>
<keyword evidence="1" id="KW-0812">Transmembrane</keyword>
<feature type="domain" description="DUF7872" evidence="2">
    <location>
        <begin position="294"/>
        <end position="509"/>
    </location>
</feature>
<proteinExistence type="predicted"/>
<dbReference type="VEuPathDB" id="FungiDB:MELLADRAFT_93788"/>
<evidence type="ECO:0000259" key="2">
    <source>
        <dbReference type="Pfam" id="PF25278"/>
    </source>
</evidence>
<protein>
    <recommendedName>
        <fullName evidence="2">DUF7872 domain-containing protein</fullName>
    </recommendedName>
</protein>
<keyword evidence="4" id="KW-1185">Reference proteome</keyword>
<dbReference type="STRING" id="747676.F4S594"/>
<dbReference type="EMBL" id="GL883150">
    <property type="protein sequence ID" value="EGG00199.1"/>
    <property type="molecule type" value="Genomic_DNA"/>
</dbReference>
<feature type="transmembrane region" description="Helical" evidence="1">
    <location>
        <begin position="240"/>
        <end position="258"/>
    </location>
</feature>
<dbReference type="OrthoDB" id="2502814at2759"/>
<dbReference type="AlphaFoldDB" id="F4S594"/>
<organism evidence="4">
    <name type="scientific">Melampsora larici-populina (strain 98AG31 / pathotype 3-4-7)</name>
    <name type="common">Poplar leaf rust fungus</name>
    <dbReference type="NCBI Taxonomy" id="747676"/>
    <lineage>
        <taxon>Eukaryota</taxon>
        <taxon>Fungi</taxon>
        <taxon>Dikarya</taxon>
        <taxon>Basidiomycota</taxon>
        <taxon>Pucciniomycotina</taxon>
        <taxon>Pucciniomycetes</taxon>
        <taxon>Pucciniales</taxon>
        <taxon>Melampsoraceae</taxon>
        <taxon>Melampsora</taxon>
    </lineage>
</organism>
<dbReference type="PANTHER" id="PTHR33339:SF1">
    <property type="entry name" value="LYSM DOMAIN-CONTAINING PROTEIN"/>
    <property type="match status" value="1"/>
</dbReference>
<dbReference type="Pfam" id="PF25278">
    <property type="entry name" value="DUF7872"/>
    <property type="match status" value="1"/>
</dbReference>
<reference evidence="4" key="1">
    <citation type="journal article" date="2011" name="Proc. Natl. Acad. Sci. U.S.A.">
        <title>Obligate biotrophy features unraveled by the genomic analysis of rust fungi.</title>
        <authorList>
            <person name="Duplessis S."/>
            <person name="Cuomo C.A."/>
            <person name="Lin Y.-C."/>
            <person name="Aerts A."/>
            <person name="Tisserant E."/>
            <person name="Veneault-Fourrey C."/>
            <person name="Joly D.L."/>
            <person name="Hacquard S."/>
            <person name="Amselem J."/>
            <person name="Cantarel B.L."/>
            <person name="Chiu R."/>
            <person name="Coutinho P.M."/>
            <person name="Feau N."/>
            <person name="Field M."/>
            <person name="Frey P."/>
            <person name="Gelhaye E."/>
            <person name="Goldberg J."/>
            <person name="Grabherr M.G."/>
            <person name="Kodira C.D."/>
            <person name="Kohler A."/>
            <person name="Kuees U."/>
            <person name="Lindquist E.A."/>
            <person name="Lucas S.M."/>
            <person name="Mago R."/>
            <person name="Mauceli E."/>
            <person name="Morin E."/>
            <person name="Murat C."/>
            <person name="Pangilinan J.L."/>
            <person name="Park R."/>
            <person name="Pearson M."/>
            <person name="Quesneville H."/>
            <person name="Rouhier N."/>
            <person name="Sakthikumar S."/>
            <person name="Salamov A.A."/>
            <person name="Schmutz J."/>
            <person name="Selles B."/>
            <person name="Shapiro H."/>
            <person name="Tanguay P."/>
            <person name="Tuskan G.A."/>
            <person name="Henrissat B."/>
            <person name="Van de Peer Y."/>
            <person name="Rouze P."/>
            <person name="Ellis J.G."/>
            <person name="Dodds P.N."/>
            <person name="Schein J.E."/>
            <person name="Zhong S."/>
            <person name="Hamelin R.C."/>
            <person name="Grigoriev I.V."/>
            <person name="Szabo L.J."/>
            <person name="Martin F."/>
        </authorList>
    </citation>
    <scope>NUCLEOTIDE SEQUENCE [LARGE SCALE GENOMIC DNA]</scope>
    <source>
        <strain evidence="4">98AG31 / pathotype 3-4-7</strain>
    </source>
</reference>
<keyword evidence="1" id="KW-1133">Transmembrane helix</keyword>
<dbReference type="InParanoid" id="F4S594"/>
<dbReference type="PANTHER" id="PTHR33339">
    <property type="entry name" value="LYSM DOMAIN-CONTAINING PROTEIN"/>
    <property type="match status" value="1"/>
</dbReference>